<protein>
    <submittedName>
        <fullName evidence="1">Uncharacterized protein</fullName>
    </submittedName>
</protein>
<organism evidence="1 2">
    <name type="scientific">Penicillium cf. viridicatum</name>
    <dbReference type="NCBI Taxonomy" id="2972119"/>
    <lineage>
        <taxon>Eukaryota</taxon>
        <taxon>Fungi</taxon>
        <taxon>Dikarya</taxon>
        <taxon>Ascomycota</taxon>
        <taxon>Pezizomycotina</taxon>
        <taxon>Eurotiomycetes</taxon>
        <taxon>Eurotiomycetidae</taxon>
        <taxon>Eurotiales</taxon>
        <taxon>Aspergillaceae</taxon>
        <taxon>Penicillium</taxon>
    </lineage>
</organism>
<dbReference type="OrthoDB" id="4347787at2759"/>
<dbReference type="EMBL" id="JAPQKQ010000004">
    <property type="protein sequence ID" value="KAJ5201178.1"/>
    <property type="molecule type" value="Genomic_DNA"/>
</dbReference>
<reference evidence="1" key="2">
    <citation type="journal article" date="2023" name="IMA Fungus">
        <title>Comparative genomic study of the Penicillium genus elucidates a diverse pangenome and 15 lateral gene transfer events.</title>
        <authorList>
            <person name="Petersen C."/>
            <person name="Sorensen T."/>
            <person name="Nielsen M.R."/>
            <person name="Sondergaard T.E."/>
            <person name="Sorensen J.L."/>
            <person name="Fitzpatrick D.A."/>
            <person name="Frisvad J.C."/>
            <person name="Nielsen K.L."/>
        </authorList>
    </citation>
    <scope>NUCLEOTIDE SEQUENCE</scope>
    <source>
        <strain evidence="1">IBT 20477</strain>
    </source>
</reference>
<name>A0A9W9MH45_9EURO</name>
<dbReference type="Proteomes" id="UP001150942">
    <property type="component" value="Unassembled WGS sequence"/>
</dbReference>
<proteinExistence type="predicted"/>
<sequence>MSCPTSCTPLKRVLNERVLRVIPLDGRIPCLGKTLKGQYCKAPISRDRQSKALCLLECCIYCSRPGGLSLKYAIKDLAILLVHQQHSGEQDAVYARWRNMVKEYKNKRDNPPRKYHREFDQRLDRPQEYRSDVFDDPVAPQPVKHRRDTHIVKCSESDQTSGLSYPAAPKIQQRRTIEANETIKGDKPAKHTVIHPILPSSERLTGSRKSVSVQTEAYELNFATTQGMCERAQWS</sequence>
<keyword evidence="2" id="KW-1185">Reference proteome</keyword>
<evidence type="ECO:0000313" key="2">
    <source>
        <dbReference type="Proteomes" id="UP001150942"/>
    </source>
</evidence>
<evidence type="ECO:0000313" key="1">
    <source>
        <dbReference type="EMBL" id="KAJ5201178.1"/>
    </source>
</evidence>
<dbReference type="AlphaFoldDB" id="A0A9W9MH45"/>
<reference evidence="1" key="1">
    <citation type="submission" date="2022-11" db="EMBL/GenBank/DDBJ databases">
        <authorList>
            <person name="Petersen C."/>
        </authorList>
    </citation>
    <scope>NUCLEOTIDE SEQUENCE</scope>
    <source>
        <strain evidence="1">IBT 20477</strain>
    </source>
</reference>
<gene>
    <name evidence="1" type="ORF">N7449_005981</name>
</gene>
<accession>A0A9W9MH45</accession>
<comment type="caution">
    <text evidence="1">The sequence shown here is derived from an EMBL/GenBank/DDBJ whole genome shotgun (WGS) entry which is preliminary data.</text>
</comment>